<evidence type="ECO:0000313" key="4">
    <source>
        <dbReference type="Proteomes" id="UP000317977"/>
    </source>
</evidence>
<proteinExistence type="predicted"/>
<evidence type="ECO:0000259" key="2">
    <source>
        <dbReference type="Pfam" id="PF16871"/>
    </source>
</evidence>
<dbReference type="AlphaFoldDB" id="A0A5C6EEV9"/>
<evidence type="ECO:0000313" key="3">
    <source>
        <dbReference type="EMBL" id="TWU47035.1"/>
    </source>
</evidence>
<protein>
    <recommendedName>
        <fullName evidence="2">DUF5077 domain-containing protein</fullName>
    </recommendedName>
</protein>
<reference evidence="3 4" key="1">
    <citation type="submission" date="2019-02" db="EMBL/GenBank/DDBJ databases">
        <title>Deep-cultivation of Planctomycetes and their phenomic and genomic characterization uncovers novel biology.</title>
        <authorList>
            <person name="Wiegand S."/>
            <person name="Jogler M."/>
            <person name="Boedeker C."/>
            <person name="Pinto D."/>
            <person name="Vollmers J."/>
            <person name="Rivas-Marin E."/>
            <person name="Kohn T."/>
            <person name="Peeters S.H."/>
            <person name="Heuer A."/>
            <person name="Rast P."/>
            <person name="Oberbeckmann S."/>
            <person name="Bunk B."/>
            <person name="Jeske O."/>
            <person name="Meyerdierks A."/>
            <person name="Storesund J.E."/>
            <person name="Kallscheuer N."/>
            <person name="Luecker S."/>
            <person name="Lage O.M."/>
            <person name="Pohl T."/>
            <person name="Merkel B.J."/>
            <person name="Hornburger P."/>
            <person name="Mueller R.-W."/>
            <person name="Bruemmer F."/>
            <person name="Labrenz M."/>
            <person name="Spormann A.M."/>
            <person name="Op Den Camp H."/>
            <person name="Overmann J."/>
            <person name="Amann R."/>
            <person name="Jetten M.S.M."/>
            <person name="Mascher T."/>
            <person name="Medema M.H."/>
            <person name="Devos D.P."/>
            <person name="Kaster A.-K."/>
            <person name="Ovreas L."/>
            <person name="Rohde M."/>
            <person name="Galperin M.Y."/>
            <person name="Jogler C."/>
        </authorList>
    </citation>
    <scope>NUCLEOTIDE SEQUENCE [LARGE SCALE GENOMIC DNA]</scope>
    <source>
        <strain evidence="3 4">Poly59</strain>
    </source>
</reference>
<gene>
    <name evidence="3" type="ORF">Poly59_60090</name>
</gene>
<dbReference type="Gene3D" id="2.60.40.10">
    <property type="entry name" value="Immunoglobulins"/>
    <property type="match status" value="1"/>
</dbReference>
<dbReference type="EMBL" id="SJPX01000006">
    <property type="protein sequence ID" value="TWU47035.1"/>
    <property type="molecule type" value="Genomic_DNA"/>
</dbReference>
<accession>A0A5C6EEV9</accession>
<organism evidence="3 4">
    <name type="scientific">Rubripirellula reticaptiva</name>
    <dbReference type="NCBI Taxonomy" id="2528013"/>
    <lineage>
        <taxon>Bacteria</taxon>
        <taxon>Pseudomonadati</taxon>
        <taxon>Planctomycetota</taxon>
        <taxon>Planctomycetia</taxon>
        <taxon>Pirellulales</taxon>
        <taxon>Pirellulaceae</taxon>
        <taxon>Rubripirellula</taxon>
    </lineage>
</organism>
<name>A0A5C6EEV9_9BACT</name>
<dbReference type="Pfam" id="PF11958">
    <property type="entry name" value="DUF3472"/>
    <property type="match status" value="1"/>
</dbReference>
<dbReference type="InterPro" id="IPR021862">
    <property type="entry name" value="DUF3472"/>
</dbReference>
<sequence>MLETLCLSLCPILRLSHTIMRPTKNNMSRFTYDKRSLQTQYSFFCSAMVSLVWAFTCATVTAQEPGATASDVVPQGMGQLESAPTLFAAGVDDSGREYFLNGQPAKQGKLILTASNGFFDHGVCRADGESSLPKVGDEDLIQPNFAFLRHWKRTDGTIRWHVWISQPGKVRLDVNMQVANASAGSEIKVSFAGQSRTVRTVESKLAQPQPWDLVFEVAEPGEHTIEFKATQIADPKSGVGELHTIDVHGPAINDAQLLRARWRPAAVHGGYYCSTIKQSRVWVMATRSLCDFSSYSPITTPFGYFGTSFDANRRSNGNLNFSMWAARSRGSVPPLHQMPHLLAAGSPEAEFSGFGHEGSGVKLRGWTPMVDRPEVVVQALRVVTDGVYDTYHGHFWDRPNHRWKLYAVGRKWHGGKPKQHLAPGSFCEVPGPPHIQRSGDLVREVRRRGWHFGDDKQWHAMDTFECKSKGPANKFWQTTSDGEFAMATGGMRYYEFETPRKLDRESPLPEFLSAVATQQLVQLPADLGESKAVEVLQSTALINIGVQRAGVNARAEIYYSETDCLTFAKRKLHGTERNSAVSKSTQGDERSWQQSVSIHPINNGNNSVALTNLKPKTTYYCRVLITNDEGKVWSFNTLTFRTK</sequence>
<keyword evidence="4" id="KW-1185">Reference proteome</keyword>
<dbReference type="InterPro" id="IPR013783">
    <property type="entry name" value="Ig-like_fold"/>
</dbReference>
<dbReference type="Pfam" id="PF16871">
    <property type="entry name" value="DUF5077"/>
    <property type="match status" value="1"/>
</dbReference>
<evidence type="ECO:0000256" key="1">
    <source>
        <dbReference type="SAM" id="MobiDB-lite"/>
    </source>
</evidence>
<dbReference type="Proteomes" id="UP000317977">
    <property type="component" value="Unassembled WGS sequence"/>
</dbReference>
<comment type="caution">
    <text evidence="3">The sequence shown here is derived from an EMBL/GenBank/DDBJ whole genome shotgun (WGS) entry which is preliminary data.</text>
</comment>
<feature type="region of interest" description="Disordered" evidence="1">
    <location>
        <begin position="576"/>
        <end position="598"/>
    </location>
</feature>
<dbReference type="InterPro" id="IPR031712">
    <property type="entry name" value="DUF5077"/>
</dbReference>
<feature type="domain" description="DUF5077" evidence="2">
    <location>
        <begin position="148"/>
        <end position="249"/>
    </location>
</feature>